<dbReference type="Proteomes" id="UP000031246">
    <property type="component" value="Unassembled WGS sequence"/>
</dbReference>
<keyword evidence="5" id="KW-0732">Signal</keyword>
<dbReference type="InterPro" id="IPR006710">
    <property type="entry name" value="Glyco_hydro_43"/>
</dbReference>
<evidence type="ECO:0000256" key="5">
    <source>
        <dbReference type="SAM" id="SignalP"/>
    </source>
</evidence>
<comment type="caution">
    <text evidence="6">The sequence shown here is derived from an EMBL/GenBank/DDBJ whole genome shotgun (WGS) entry which is preliminary data.</text>
</comment>
<feature type="chain" id="PRO_5002144691" evidence="5">
    <location>
        <begin position="20"/>
        <end position="325"/>
    </location>
</feature>
<keyword evidence="7" id="KW-1185">Reference proteome</keyword>
<evidence type="ECO:0000256" key="1">
    <source>
        <dbReference type="ARBA" id="ARBA00009865"/>
    </source>
</evidence>
<protein>
    <submittedName>
        <fullName evidence="6">Glycoside hydrolase</fullName>
    </submittedName>
</protein>
<evidence type="ECO:0000313" key="7">
    <source>
        <dbReference type="Proteomes" id="UP000031246"/>
    </source>
</evidence>
<feature type="signal peptide" evidence="5">
    <location>
        <begin position="1"/>
        <end position="19"/>
    </location>
</feature>
<sequence length="325" mass="36466">MLKYILSVSILFCVFNVKAQHPKMYYADTTATGVPFSKDPSVIKFKGKYLMYYSIKSPKTGNGMDGWKIGISESSDLYNWKKIGEVNPEAAYESKGLCAPCAKVINGKVHIFYQTYGNFEKDAICHAFSDNGLNFTRNATNPIFHPTGSWTNGRAIDADVYRFKNQYFLYFATRDAAGKIQKQGVAVAPANTNFDRKDWKQAVDNAILSPEYAWEGECIEAASVIQKGKYLYMFYAGSYNNVPQQIGIAKSTDGISWQRLSDKPFLANGKPGEWNASESGHPGIFEDSNGKTYLFYQGNNDKGRTWLLSNRKIGWKSSGPYLLKD</sequence>
<keyword evidence="2 4" id="KW-0378">Hydrolase</keyword>
<organism evidence="6 7">
    <name type="scientific">Pedobacter kyungheensis</name>
    <dbReference type="NCBI Taxonomy" id="1069985"/>
    <lineage>
        <taxon>Bacteria</taxon>
        <taxon>Pseudomonadati</taxon>
        <taxon>Bacteroidota</taxon>
        <taxon>Sphingobacteriia</taxon>
        <taxon>Sphingobacteriales</taxon>
        <taxon>Sphingobacteriaceae</taxon>
        <taxon>Pedobacter</taxon>
    </lineage>
</organism>
<dbReference type="Gene3D" id="2.115.10.20">
    <property type="entry name" value="Glycosyl hydrolase domain, family 43"/>
    <property type="match status" value="2"/>
</dbReference>
<dbReference type="AlphaFoldDB" id="A0A0C1F638"/>
<keyword evidence="3 4" id="KW-0326">Glycosidase</keyword>
<dbReference type="RefSeq" id="WP_039483239.1">
    <property type="nucleotide sequence ID" value="NZ_JSYN01000050.1"/>
</dbReference>
<dbReference type="SUPFAM" id="SSF75005">
    <property type="entry name" value="Arabinanase/levansucrase/invertase"/>
    <property type="match status" value="1"/>
</dbReference>
<evidence type="ECO:0000256" key="4">
    <source>
        <dbReference type="RuleBase" id="RU361187"/>
    </source>
</evidence>
<accession>A0A0C1F638</accession>
<evidence type="ECO:0000313" key="6">
    <source>
        <dbReference type="EMBL" id="KIA88622.1"/>
    </source>
</evidence>
<dbReference type="EMBL" id="JSYN01000050">
    <property type="protein sequence ID" value="KIA88622.1"/>
    <property type="molecule type" value="Genomic_DNA"/>
</dbReference>
<dbReference type="OrthoDB" id="2534034at2"/>
<reference evidence="6 7" key="1">
    <citation type="submission" date="2014-10" db="EMBL/GenBank/DDBJ databases">
        <title>Pedobacter Kyungheensis.</title>
        <authorList>
            <person name="Anderson B.M."/>
            <person name="Newman J.D."/>
        </authorList>
    </citation>
    <scope>NUCLEOTIDE SEQUENCE [LARGE SCALE GENOMIC DNA]</scope>
    <source>
        <strain evidence="6 7">KACC 16221</strain>
    </source>
</reference>
<dbReference type="Pfam" id="PF04616">
    <property type="entry name" value="Glyco_hydro_43"/>
    <property type="match status" value="1"/>
</dbReference>
<evidence type="ECO:0000256" key="3">
    <source>
        <dbReference type="ARBA" id="ARBA00023295"/>
    </source>
</evidence>
<dbReference type="GO" id="GO:0005975">
    <property type="term" value="P:carbohydrate metabolic process"/>
    <property type="evidence" value="ECO:0007669"/>
    <property type="project" value="InterPro"/>
</dbReference>
<dbReference type="InterPro" id="IPR023296">
    <property type="entry name" value="Glyco_hydro_beta-prop_sf"/>
</dbReference>
<gene>
    <name evidence="6" type="ORF">OC25_26015</name>
</gene>
<evidence type="ECO:0000256" key="2">
    <source>
        <dbReference type="ARBA" id="ARBA00022801"/>
    </source>
</evidence>
<dbReference type="GO" id="GO:0004553">
    <property type="term" value="F:hydrolase activity, hydrolyzing O-glycosyl compounds"/>
    <property type="evidence" value="ECO:0007669"/>
    <property type="project" value="InterPro"/>
</dbReference>
<dbReference type="PANTHER" id="PTHR35279">
    <property type="match status" value="1"/>
</dbReference>
<name>A0A0C1F638_9SPHI</name>
<dbReference type="PANTHER" id="PTHR35279:SF1">
    <property type="entry name" value="ARABINANASE_LEVANSUCRASE_INVERTASE"/>
    <property type="match status" value="1"/>
</dbReference>
<comment type="similarity">
    <text evidence="1 4">Belongs to the glycosyl hydrolase 43 family.</text>
</comment>
<proteinExistence type="inferred from homology"/>